<protein>
    <submittedName>
        <fullName evidence="1">Uncharacterized protein</fullName>
    </submittedName>
</protein>
<reference evidence="2" key="1">
    <citation type="submission" date="2015-07" db="EMBL/GenBank/DDBJ databases">
        <title>Near-Complete Genome Sequence of the Cellulolytic Bacterium Bacteroides (Pseudobacteroides) cellulosolvens ATCC 35603.</title>
        <authorList>
            <person name="Dassa B."/>
            <person name="Utturkar S.M."/>
            <person name="Klingeman D.M."/>
            <person name="Hurt R.A."/>
            <person name="Keller M."/>
            <person name="Xu J."/>
            <person name="Reddy Y.H.K."/>
            <person name="Borovok I."/>
            <person name="Grinberg I.R."/>
            <person name="Lamed R."/>
            <person name="Zhivin O."/>
            <person name="Bayer E.A."/>
            <person name="Brown S.D."/>
        </authorList>
    </citation>
    <scope>NUCLEOTIDE SEQUENCE [LARGE SCALE GENOMIC DNA]</scope>
    <source>
        <strain evidence="2">DSM 2933</strain>
    </source>
</reference>
<evidence type="ECO:0000313" key="2">
    <source>
        <dbReference type="Proteomes" id="UP000036923"/>
    </source>
</evidence>
<dbReference type="Proteomes" id="UP000036923">
    <property type="component" value="Unassembled WGS sequence"/>
</dbReference>
<accession>A0A0L6JNR8</accession>
<keyword evidence="2" id="KW-1185">Reference proteome</keyword>
<sequence>MVTPHAGVWIETLSNHHPAYSIAVTPHAGVWIETTGDMVVNEDRRVTPHAGVWIETKWVGRKYKRSKVTPHAGVWIETLTFPDQVLFHHSSRLMQACGLKQALYYSSLFYLRHASCRRVD</sequence>
<organism evidence="1 2">
    <name type="scientific">Pseudobacteroides cellulosolvens ATCC 35603 = DSM 2933</name>
    <dbReference type="NCBI Taxonomy" id="398512"/>
    <lineage>
        <taxon>Bacteria</taxon>
        <taxon>Bacillati</taxon>
        <taxon>Bacillota</taxon>
        <taxon>Clostridia</taxon>
        <taxon>Eubacteriales</taxon>
        <taxon>Oscillospiraceae</taxon>
        <taxon>Pseudobacteroides</taxon>
    </lineage>
</organism>
<dbReference type="EMBL" id="LGTC01000001">
    <property type="protein sequence ID" value="KNY27424.1"/>
    <property type="molecule type" value="Genomic_DNA"/>
</dbReference>
<evidence type="ECO:0000313" key="1">
    <source>
        <dbReference type="EMBL" id="KNY27424.1"/>
    </source>
</evidence>
<gene>
    <name evidence="1" type="ORF">Bccel_2695</name>
</gene>
<comment type="caution">
    <text evidence="1">The sequence shown here is derived from an EMBL/GenBank/DDBJ whole genome shotgun (WGS) entry which is preliminary data.</text>
</comment>
<name>A0A0L6JNR8_9FIRM</name>
<proteinExistence type="predicted"/>
<dbReference type="AlphaFoldDB" id="A0A0L6JNR8"/>